<sequence length="210" mass="23166">MSGTDFDTIEQFFCRDDLPMIRAHLHLVDTNGTVVCAEVEAAVERSFHWVLRDYPQVDPAMIANWAEEVAHSMQERAAILISPQRYAYSALKGKVRDWMRSGAAREQVAGIGRDLESIGGLSGSFQGAIDRKILFEQLKATLNERDRYILVLLLQDKTSPATVANALGTTYSAAAKAIQRVKERLASTLTGARKIDDPGHGSPQFCETKG</sequence>
<dbReference type="InterPro" id="IPR013324">
    <property type="entry name" value="RNA_pol_sigma_r3/r4-like"/>
</dbReference>
<proteinExistence type="predicted"/>
<dbReference type="SUPFAM" id="SSF88659">
    <property type="entry name" value="Sigma3 and sigma4 domains of RNA polymerase sigma factors"/>
    <property type="match status" value="1"/>
</dbReference>
<name>A0AAU7YVS7_9BACT</name>
<feature type="region of interest" description="Disordered" evidence="1">
    <location>
        <begin position="189"/>
        <end position="210"/>
    </location>
</feature>
<protein>
    <submittedName>
        <fullName evidence="2">Sigma-70 family RNA polymerase sigma factor</fullName>
    </submittedName>
</protein>
<reference evidence="2" key="1">
    <citation type="submission" date="2023-08" db="EMBL/GenBank/DDBJ databases">
        <authorList>
            <person name="Messyasz A."/>
            <person name="Mannisto M.K."/>
            <person name="Kerkhof L.J."/>
            <person name="Haggblom M."/>
        </authorList>
    </citation>
    <scope>NUCLEOTIDE SEQUENCE</scope>
    <source>
        <strain evidence="2">M8UP39</strain>
        <plasmid evidence="2">unnamed</plasmid>
    </source>
</reference>
<keyword evidence="2" id="KW-0614">Plasmid</keyword>
<reference evidence="2" key="2">
    <citation type="journal article" date="2024" name="Environ. Microbiol.">
        <title>Genome analysis and description of Tunturibacter gen. nov. expands the diversity of Terriglobia in tundra soils.</title>
        <authorList>
            <person name="Messyasz A."/>
            <person name="Mannisto M.K."/>
            <person name="Kerkhof L.J."/>
            <person name="Haggblom M.M."/>
        </authorList>
    </citation>
    <scope>NUCLEOTIDE SEQUENCE</scope>
    <source>
        <strain evidence="2">M8UP39</strain>
    </source>
</reference>
<dbReference type="EMBL" id="CP132937">
    <property type="protein sequence ID" value="XCB20311.1"/>
    <property type="molecule type" value="Genomic_DNA"/>
</dbReference>
<organism evidence="2">
    <name type="scientific">Tunturiibacter gelidiferens</name>
    <dbReference type="NCBI Taxonomy" id="3069689"/>
    <lineage>
        <taxon>Bacteria</taxon>
        <taxon>Pseudomonadati</taxon>
        <taxon>Acidobacteriota</taxon>
        <taxon>Terriglobia</taxon>
        <taxon>Terriglobales</taxon>
        <taxon>Acidobacteriaceae</taxon>
        <taxon>Tunturiibacter</taxon>
    </lineage>
</organism>
<gene>
    <name evidence="2" type="ORF">RBB81_00370</name>
</gene>
<evidence type="ECO:0000256" key="1">
    <source>
        <dbReference type="SAM" id="MobiDB-lite"/>
    </source>
</evidence>
<geneLocation type="plasmid" evidence="2">
    <name>unnamed</name>
</geneLocation>
<evidence type="ECO:0000313" key="2">
    <source>
        <dbReference type="EMBL" id="XCB20311.1"/>
    </source>
</evidence>
<accession>A0AAU7YVS7</accession>
<dbReference type="RefSeq" id="WP_353070766.1">
    <property type="nucleotide sequence ID" value="NZ_CP132937.1"/>
</dbReference>
<dbReference type="AlphaFoldDB" id="A0AAU7YVS7"/>
<dbReference type="KEGG" id="tgi:RBB81_00370"/>